<sequence length="199" mass="22654">MAQVDAQNDQARDKYERVYGTHGLGKTAWLRVRMYGAEAFKQSEVSAENSPEQLSRKQKSFEFLLSIHEGRGRPDNPFAGLSRSELAAIVEDESGEYTDEERYVADYAKDGLDFECFQTAASFIFSAGDARPVYRGYIELLDGLSPVERFRYPAGDREKVERLLAQEEQRLGKLPAEFSIWEFMAQKGQRMDTDVPEEG</sequence>
<dbReference type="AlphaFoldDB" id="A0A6I5RME5"/>
<proteinExistence type="predicted"/>
<accession>A0A6I5RME5</accession>
<dbReference type="EMBL" id="JAAHBT010000047">
    <property type="protein sequence ID" value="NES09284.1"/>
    <property type="molecule type" value="Genomic_DNA"/>
</dbReference>
<keyword evidence="2" id="KW-1185">Reference proteome</keyword>
<evidence type="ECO:0000313" key="2">
    <source>
        <dbReference type="Proteomes" id="UP000471751"/>
    </source>
</evidence>
<evidence type="ECO:0000313" key="1">
    <source>
        <dbReference type="EMBL" id="NES09284.1"/>
    </source>
</evidence>
<name>A0A6I5RME5_9PSED</name>
<organism evidence="1 2">
    <name type="scientific">Pseudomonas laurentiana</name>
    <dbReference type="NCBI Taxonomy" id="2364649"/>
    <lineage>
        <taxon>Bacteria</taxon>
        <taxon>Pseudomonadati</taxon>
        <taxon>Pseudomonadota</taxon>
        <taxon>Gammaproteobacteria</taxon>
        <taxon>Pseudomonadales</taxon>
        <taxon>Pseudomonadaceae</taxon>
        <taxon>Pseudomonas</taxon>
    </lineage>
</organism>
<comment type="caution">
    <text evidence="1">The sequence shown here is derived from an EMBL/GenBank/DDBJ whole genome shotgun (WGS) entry which is preliminary data.</text>
</comment>
<protein>
    <submittedName>
        <fullName evidence="1">Uncharacterized protein</fullName>
    </submittedName>
</protein>
<reference evidence="1 2" key="1">
    <citation type="submission" date="2020-02" db="EMBL/GenBank/DDBJ databases">
        <title>Broccoli isolated Pseudomonas sp.</title>
        <authorList>
            <person name="Fujikawa T."/>
            <person name="Sawada H."/>
        </authorList>
    </citation>
    <scope>NUCLEOTIDE SEQUENCE [LARGE SCALE GENOMIC DNA]</scope>
    <source>
        <strain evidence="1 2">JCM 32154</strain>
    </source>
</reference>
<gene>
    <name evidence="1" type="ORF">G3O07_05395</name>
</gene>
<dbReference type="Proteomes" id="UP000471751">
    <property type="component" value="Unassembled WGS sequence"/>
</dbReference>